<sequence length="154" mass="17222">MTPEFSFDEAEFDFPFGLSIHERCSDPCPQFGDRFDGCEEFESSGMWGPKIETADGEMIADGHESVRTVLDAILEDESPDTRSCSMYNCDTEATHTVEVGPPPNWFTTDACPDCVEAERSNVNAVYEGLETNSCEHDRCFTAVHDSRDYCPAHQ</sequence>
<dbReference type="RefSeq" id="WP_207270760.1">
    <property type="nucleotide sequence ID" value="NZ_CP071463.1"/>
</dbReference>
<dbReference type="OrthoDB" id="380602at2157"/>
<dbReference type="AlphaFoldDB" id="A0A8A2U9Z6"/>
<evidence type="ECO:0000313" key="1">
    <source>
        <dbReference type="EMBL" id="QSW85579.1"/>
    </source>
</evidence>
<reference evidence="1 2" key="1">
    <citation type="journal article" date="2006" name="Int. J. Syst. Evol. Microbiol.">
        <title>Haloterrigena longa sp. nov. and Haloterrigena limicola sp. nov., extremely halophilic archaea isolated from a salt lake.</title>
        <authorList>
            <person name="Cui H.L."/>
            <person name="Tohty D."/>
            <person name="Zhou P.J."/>
            <person name="Liu S.J."/>
        </authorList>
    </citation>
    <scope>NUCLEOTIDE SEQUENCE [LARGE SCALE GENOMIC DNA]</scope>
    <source>
        <strain evidence="1 2">ABH32</strain>
    </source>
</reference>
<organism evidence="1 2">
    <name type="scientific">Natrinema longum</name>
    <dbReference type="NCBI Taxonomy" id="370324"/>
    <lineage>
        <taxon>Archaea</taxon>
        <taxon>Methanobacteriati</taxon>
        <taxon>Methanobacteriota</taxon>
        <taxon>Stenosarchaea group</taxon>
        <taxon>Halobacteria</taxon>
        <taxon>Halobacteriales</taxon>
        <taxon>Natrialbaceae</taxon>
        <taxon>Natrinema</taxon>
    </lineage>
</organism>
<protein>
    <submittedName>
        <fullName evidence="1">Uncharacterized protein</fullName>
    </submittedName>
</protein>
<dbReference type="EMBL" id="CP071463">
    <property type="protein sequence ID" value="QSW85579.1"/>
    <property type="molecule type" value="Genomic_DNA"/>
</dbReference>
<accession>A0A8A2U9Z6</accession>
<proteinExistence type="predicted"/>
<gene>
    <name evidence="1" type="ORF">J0X27_01680</name>
</gene>
<dbReference type="KEGG" id="hlo:J0X27_01680"/>
<evidence type="ECO:0000313" key="2">
    <source>
        <dbReference type="Proteomes" id="UP000663191"/>
    </source>
</evidence>
<dbReference type="Proteomes" id="UP000663191">
    <property type="component" value="Chromosome"/>
</dbReference>
<name>A0A8A2U9Z6_9EURY</name>
<keyword evidence="2" id="KW-1185">Reference proteome</keyword>
<dbReference type="GeneID" id="63182414"/>